<reference evidence="1 2" key="1">
    <citation type="submission" date="2022-01" db="EMBL/GenBank/DDBJ databases">
        <title>A chromosomal length assembly of Cordylochernes scorpioides.</title>
        <authorList>
            <person name="Zeh D."/>
            <person name="Zeh J."/>
        </authorList>
    </citation>
    <scope>NUCLEOTIDE SEQUENCE [LARGE SCALE GENOMIC DNA]</scope>
    <source>
        <strain evidence="1">IN4F17</strain>
        <tissue evidence="1">Whole Body</tissue>
    </source>
</reference>
<dbReference type="EMBL" id="CP092874">
    <property type="protein sequence ID" value="UYV75100.1"/>
    <property type="molecule type" value="Genomic_DNA"/>
</dbReference>
<organism evidence="1 2">
    <name type="scientific">Cordylochernes scorpioides</name>
    <dbReference type="NCBI Taxonomy" id="51811"/>
    <lineage>
        <taxon>Eukaryota</taxon>
        <taxon>Metazoa</taxon>
        <taxon>Ecdysozoa</taxon>
        <taxon>Arthropoda</taxon>
        <taxon>Chelicerata</taxon>
        <taxon>Arachnida</taxon>
        <taxon>Pseudoscorpiones</taxon>
        <taxon>Cheliferoidea</taxon>
        <taxon>Chernetidae</taxon>
        <taxon>Cordylochernes</taxon>
    </lineage>
</organism>
<protein>
    <submittedName>
        <fullName evidence="1">Uncharacterized protein</fullName>
    </submittedName>
</protein>
<dbReference type="Proteomes" id="UP001235939">
    <property type="component" value="Chromosome 12"/>
</dbReference>
<evidence type="ECO:0000313" key="1">
    <source>
        <dbReference type="EMBL" id="UYV75100.1"/>
    </source>
</evidence>
<proteinExistence type="predicted"/>
<evidence type="ECO:0000313" key="2">
    <source>
        <dbReference type="Proteomes" id="UP001235939"/>
    </source>
</evidence>
<gene>
    <name evidence="1" type="ORF">LAZ67_12002467</name>
</gene>
<dbReference type="Gene3D" id="1.10.10.60">
    <property type="entry name" value="Homeodomain-like"/>
    <property type="match status" value="1"/>
</dbReference>
<keyword evidence="2" id="KW-1185">Reference proteome</keyword>
<sequence length="82" mass="9411">MNKPTDFVLSIPCTLTVEHTPGSVEGWFKRSTPISTVSMPRRKIRAYYEHMSEFETGRVIGLKEAGWSNRLIARHLYRSDAV</sequence>
<accession>A0ABY6L1T0</accession>
<name>A0ABY6L1T0_9ARAC</name>